<sequence length="257" mass="29089">MDLFHHIMSIYASFFDWEMWVEVLTDPVSWGLIGSLVVLEGLLSADNALVLAVMVKHLPEKQRKKALTYGLIGAYFFRFLFIGLGMILIKFWWIKLLGAAYLAWLVIKHFFIGEGDDEANAIKKDSWMVRVFGVFWATVISVELMDLAFSVDSILAAFAVSEKVWVLLIGGMLGILMMRTVAKFFLTLIDKVPELETTAFVLIGIIALKMAASVWHIEMPHSVFFIILIIAFAATFIIHYMNKQKAVKEQTAASKEE</sequence>
<feature type="transmembrane region" description="Helical" evidence="6">
    <location>
        <begin position="223"/>
        <end position="241"/>
    </location>
</feature>
<dbReference type="Proteomes" id="UP000435910">
    <property type="component" value="Unassembled WGS sequence"/>
</dbReference>
<keyword evidence="4 6" id="KW-1133">Transmembrane helix</keyword>
<feature type="transmembrane region" description="Helical" evidence="6">
    <location>
        <begin position="28"/>
        <end position="54"/>
    </location>
</feature>
<dbReference type="NCBIfam" id="TIGR03716">
    <property type="entry name" value="R_switched_YkoY"/>
    <property type="match status" value="1"/>
</dbReference>
<comment type="similarity">
    <text evidence="2">Belongs to the TerC family.</text>
</comment>
<dbReference type="GeneID" id="92858682"/>
<comment type="subcellular location">
    <subcellularLocation>
        <location evidence="1">Membrane</location>
        <topology evidence="1">Multi-pass membrane protein</topology>
    </subcellularLocation>
</comment>
<dbReference type="Pfam" id="PF03741">
    <property type="entry name" value="TerC"/>
    <property type="match status" value="1"/>
</dbReference>
<evidence type="ECO:0000256" key="2">
    <source>
        <dbReference type="ARBA" id="ARBA00007511"/>
    </source>
</evidence>
<dbReference type="EMBL" id="CP065647">
    <property type="protein sequence ID" value="QPR73015.1"/>
    <property type="molecule type" value="Genomic_DNA"/>
</dbReference>
<evidence type="ECO:0000256" key="6">
    <source>
        <dbReference type="SAM" id="Phobius"/>
    </source>
</evidence>
<evidence type="ECO:0000313" key="10">
    <source>
        <dbReference type="Proteomes" id="UP000595038"/>
    </source>
</evidence>
<accession>A0A415J501</accession>
<organism evidence="8 9">
    <name type="scientific">Bacillus licheniformis</name>
    <dbReference type="NCBI Taxonomy" id="1402"/>
    <lineage>
        <taxon>Bacteria</taxon>
        <taxon>Bacillati</taxon>
        <taxon>Bacillota</taxon>
        <taxon>Bacilli</taxon>
        <taxon>Bacillales</taxon>
        <taxon>Bacillaceae</taxon>
        <taxon>Bacillus</taxon>
    </lineage>
</organism>
<dbReference type="Proteomes" id="UP000595038">
    <property type="component" value="Chromosome"/>
</dbReference>
<dbReference type="InterPro" id="IPR005496">
    <property type="entry name" value="Integral_membrane_TerC"/>
</dbReference>
<evidence type="ECO:0000313" key="7">
    <source>
        <dbReference type="EMBL" id="QPR73015.1"/>
    </source>
</evidence>
<evidence type="ECO:0000256" key="4">
    <source>
        <dbReference type="ARBA" id="ARBA00022989"/>
    </source>
</evidence>
<feature type="transmembrane region" description="Helical" evidence="6">
    <location>
        <begin position="132"/>
        <end position="158"/>
    </location>
</feature>
<dbReference type="PANTHER" id="PTHR30238:SF6">
    <property type="entry name" value="TERC-LIKE PROTEIN"/>
    <property type="match status" value="1"/>
</dbReference>
<feature type="transmembrane region" description="Helical" evidence="6">
    <location>
        <begin position="66"/>
        <end position="86"/>
    </location>
</feature>
<dbReference type="EMBL" id="NILC01000014">
    <property type="protein sequence ID" value="TWL30756.1"/>
    <property type="molecule type" value="Genomic_DNA"/>
</dbReference>
<evidence type="ECO:0000256" key="1">
    <source>
        <dbReference type="ARBA" id="ARBA00004141"/>
    </source>
</evidence>
<evidence type="ECO:0000313" key="9">
    <source>
        <dbReference type="Proteomes" id="UP000435910"/>
    </source>
</evidence>
<evidence type="ECO:0000256" key="3">
    <source>
        <dbReference type="ARBA" id="ARBA00022692"/>
    </source>
</evidence>
<evidence type="ECO:0000313" key="8">
    <source>
        <dbReference type="EMBL" id="TWL30756.1"/>
    </source>
</evidence>
<dbReference type="AlphaFoldDB" id="A0A415J501"/>
<feature type="transmembrane region" description="Helical" evidence="6">
    <location>
        <begin position="92"/>
        <end position="111"/>
    </location>
</feature>
<dbReference type="PANTHER" id="PTHR30238">
    <property type="entry name" value="MEMBRANE BOUND PREDICTED REDOX MODULATOR"/>
    <property type="match status" value="1"/>
</dbReference>
<reference evidence="8 9" key="1">
    <citation type="submission" date="2019-06" db="EMBL/GenBank/DDBJ databases">
        <title>Genome sequence analysis of &gt;100 Bacillus licheniformis strains suggests intrinsic resistance to this species.</title>
        <authorList>
            <person name="Wels M."/>
            <person name="Siezen R.J."/>
            <person name="Johansen E."/>
            <person name="Stuer-Lauridsen B."/>
            <person name="Bjerre K."/>
            <person name="Nielsen B.K.K."/>
        </authorList>
    </citation>
    <scope>NUCLEOTIDE SEQUENCE [LARGE SCALE GENOMIC DNA]</scope>
    <source>
        <strain evidence="8 9">BAC-16736</strain>
    </source>
</reference>
<protein>
    <submittedName>
        <fullName evidence="8">Inner membrane protein alx</fullName>
    </submittedName>
    <submittedName>
        <fullName evidence="7">TerC family protein</fullName>
    </submittedName>
</protein>
<dbReference type="GO" id="GO:0016020">
    <property type="term" value="C:membrane"/>
    <property type="evidence" value="ECO:0007669"/>
    <property type="project" value="UniProtKB-SubCell"/>
</dbReference>
<keyword evidence="5 6" id="KW-0472">Membrane</keyword>
<proteinExistence type="inferred from homology"/>
<dbReference type="RefSeq" id="WP_011197525.1">
    <property type="nucleotide sequence ID" value="NZ_BOQU01000005.1"/>
</dbReference>
<dbReference type="OMA" id="LIKFWWI"/>
<evidence type="ECO:0000256" key="5">
    <source>
        <dbReference type="ARBA" id="ARBA00023136"/>
    </source>
</evidence>
<reference evidence="7 10" key="2">
    <citation type="submission" date="2020-12" db="EMBL/GenBank/DDBJ databases">
        <title>FDA dAtabase for Regulatory Grade micrObial Sequences (FDA-ARGOS): Supporting development and validation of Infectious Disease Dx tests.</title>
        <authorList>
            <person name="Nelson B."/>
            <person name="Plummer A."/>
            <person name="Tallon L."/>
            <person name="Sadzewicz L."/>
            <person name="Zhao X."/>
            <person name="Boylan J."/>
            <person name="Ott S."/>
            <person name="Bowen H."/>
            <person name="Vavikolanu K."/>
            <person name="Mehta A."/>
            <person name="Aluvathingal J."/>
            <person name="Nadendla S."/>
            <person name="Myers T."/>
            <person name="Yan Y."/>
            <person name="Sichtig H."/>
        </authorList>
    </citation>
    <scope>NUCLEOTIDE SEQUENCE [LARGE SCALE GENOMIC DNA]</scope>
    <source>
        <strain evidence="7 10">FDAARGOS_923</strain>
    </source>
</reference>
<feature type="transmembrane region" description="Helical" evidence="6">
    <location>
        <begin position="198"/>
        <end position="217"/>
    </location>
</feature>
<feature type="transmembrane region" description="Helical" evidence="6">
    <location>
        <begin position="164"/>
        <end position="186"/>
    </location>
</feature>
<gene>
    <name evidence="8" type="ORF">CHCC16736_1790</name>
    <name evidence="7" type="ORF">I6G80_01440</name>
</gene>
<keyword evidence="3 6" id="KW-0812">Transmembrane</keyword>
<name>A0A415J501_BACLI</name>
<dbReference type="InterPro" id="IPR022493">
    <property type="entry name" value="CHP03716_TM_YkoY"/>
</dbReference>